<reference evidence="3" key="1">
    <citation type="submission" date="2014-12" db="EMBL/GenBank/DDBJ databases">
        <title>Genome Sequence of Valsa Canker Pathogens Uncovers a Specific Adaption of Colonization on Woody Bark.</title>
        <authorList>
            <person name="Yin Z."/>
            <person name="Liu H."/>
            <person name="Gao X."/>
            <person name="Li Z."/>
            <person name="Song N."/>
            <person name="Ke X."/>
            <person name="Dai Q."/>
            <person name="Wu Y."/>
            <person name="Sun Y."/>
            <person name="Xu J.-R."/>
            <person name="Kang Z.K."/>
            <person name="Wang L."/>
            <person name="Huang L."/>
        </authorList>
    </citation>
    <scope>NUCLEOTIDE SEQUENCE [LARGE SCALE GENOMIC DNA]</scope>
    <source>
        <strain evidence="3">SXYL134</strain>
    </source>
</reference>
<sequence>MTGRGETAPREPTDSQEATTHRQSSRPSPNHPLSLSDLAHVDIERKTTRADVTQIELLGRDGIDSFYVTPWTTHDEDPTAFKDVMLLSESVEAQARSFRYVS</sequence>
<keyword evidence="3" id="KW-1185">Reference proteome</keyword>
<dbReference type="EMBL" id="KN714837">
    <property type="protein sequence ID" value="KUI62845.1"/>
    <property type="molecule type" value="Genomic_DNA"/>
</dbReference>
<name>A0A194VFR2_CYTMA</name>
<evidence type="ECO:0000313" key="3">
    <source>
        <dbReference type="Proteomes" id="UP000078576"/>
    </source>
</evidence>
<accession>A0A194VFR2</accession>
<evidence type="ECO:0000256" key="1">
    <source>
        <dbReference type="SAM" id="MobiDB-lite"/>
    </source>
</evidence>
<feature type="compositionally biased region" description="Polar residues" evidence="1">
    <location>
        <begin position="15"/>
        <end position="33"/>
    </location>
</feature>
<dbReference type="Proteomes" id="UP000078576">
    <property type="component" value="Unassembled WGS sequence"/>
</dbReference>
<gene>
    <name evidence="2" type="ORF">VP1G_11491</name>
</gene>
<evidence type="ECO:0000313" key="2">
    <source>
        <dbReference type="EMBL" id="KUI62845.1"/>
    </source>
</evidence>
<protein>
    <submittedName>
        <fullName evidence="2">Uncharacterized protein</fullName>
    </submittedName>
</protein>
<proteinExistence type="predicted"/>
<organism evidence="2 3">
    <name type="scientific">Cytospora mali</name>
    <name type="common">Apple Valsa canker fungus</name>
    <name type="synonym">Valsa mali</name>
    <dbReference type="NCBI Taxonomy" id="578113"/>
    <lineage>
        <taxon>Eukaryota</taxon>
        <taxon>Fungi</taxon>
        <taxon>Dikarya</taxon>
        <taxon>Ascomycota</taxon>
        <taxon>Pezizomycotina</taxon>
        <taxon>Sordariomycetes</taxon>
        <taxon>Sordariomycetidae</taxon>
        <taxon>Diaporthales</taxon>
        <taxon>Cytosporaceae</taxon>
        <taxon>Cytospora</taxon>
    </lineage>
</organism>
<dbReference type="AlphaFoldDB" id="A0A194VFR2"/>
<feature type="region of interest" description="Disordered" evidence="1">
    <location>
        <begin position="1"/>
        <end position="35"/>
    </location>
</feature>